<sequence>MNKDLRVIITGATGMVGEGVLHECLQSPDITAVLLINRKPSGVTHPKLKEVIHSDFFELSSIEGQLSGYDACYFCLGVSAIGMNEEDYYRMTYTLTLYIAQVLSKANPEMVFCYVSGSGTDSSEKGRVMWARVKGKTENDLMNLPFKKVYAFRPGYMQPTKGLKNVKKYYHYMSWMYPFFRAVFPSFVSTLKELGQAMIAVTKDGYPKKVLEVKDIIKLAKTAT</sequence>
<dbReference type="AlphaFoldDB" id="A0A1N6G6Y3"/>
<dbReference type="SUPFAM" id="SSF51735">
    <property type="entry name" value="NAD(P)-binding Rossmann-fold domains"/>
    <property type="match status" value="1"/>
</dbReference>
<dbReference type="Proteomes" id="UP000185003">
    <property type="component" value="Unassembled WGS sequence"/>
</dbReference>
<dbReference type="PANTHER" id="PTHR14097">
    <property type="entry name" value="OXIDOREDUCTASE HTATIP2"/>
    <property type="match status" value="1"/>
</dbReference>
<dbReference type="EMBL" id="FSRA01000001">
    <property type="protein sequence ID" value="SIO03306.1"/>
    <property type="molecule type" value="Genomic_DNA"/>
</dbReference>
<dbReference type="InterPro" id="IPR036291">
    <property type="entry name" value="NAD(P)-bd_dom_sf"/>
</dbReference>
<name>A0A1N6G6Y3_9BACT</name>
<protein>
    <submittedName>
        <fullName evidence="3">NAD dependent epimerase/dehydratase family protein</fullName>
    </submittedName>
</protein>
<dbReference type="RefSeq" id="WP_074239659.1">
    <property type="nucleotide sequence ID" value="NZ_FSRA01000001.1"/>
</dbReference>
<comment type="subcellular location">
    <subcellularLocation>
        <location evidence="1">Membrane</location>
    </subcellularLocation>
</comment>
<proteinExistence type="predicted"/>
<feature type="domain" description="NAD-dependent epimerase/dehydratase" evidence="2">
    <location>
        <begin position="7"/>
        <end position="117"/>
    </location>
</feature>
<evidence type="ECO:0000313" key="4">
    <source>
        <dbReference type="Proteomes" id="UP000185003"/>
    </source>
</evidence>
<dbReference type="STRING" id="536979.SAMN04488055_2615"/>
<evidence type="ECO:0000256" key="1">
    <source>
        <dbReference type="ARBA" id="ARBA00004370"/>
    </source>
</evidence>
<reference evidence="4" key="1">
    <citation type="submission" date="2016-11" db="EMBL/GenBank/DDBJ databases">
        <authorList>
            <person name="Varghese N."/>
            <person name="Submissions S."/>
        </authorList>
    </citation>
    <scope>NUCLEOTIDE SEQUENCE [LARGE SCALE GENOMIC DNA]</scope>
    <source>
        <strain evidence="4">DSM 24787</strain>
    </source>
</reference>
<dbReference type="Gene3D" id="3.40.50.720">
    <property type="entry name" value="NAD(P)-binding Rossmann-like Domain"/>
    <property type="match status" value="1"/>
</dbReference>
<organism evidence="3 4">
    <name type="scientific">Chitinophaga niabensis</name>
    <dbReference type="NCBI Taxonomy" id="536979"/>
    <lineage>
        <taxon>Bacteria</taxon>
        <taxon>Pseudomonadati</taxon>
        <taxon>Bacteroidota</taxon>
        <taxon>Chitinophagia</taxon>
        <taxon>Chitinophagales</taxon>
        <taxon>Chitinophagaceae</taxon>
        <taxon>Chitinophaga</taxon>
    </lineage>
</organism>
<dbReference type="PANTHER" id="PTHR14097:SF8">
    <property type="entry name" value="NAD(P)-BINDING DOMAIN-CONTAINING PROTEIN"/>
    <property type="match status" value="1"/>
</dbReference>
<dbReference type="InterPro" id="IPR001509">
    <property type="entry name" value="Epimerase_deHydtase"/>
</dbReference>
<gene>
    <name evidence="3" type="ORF">SAMN04488055_2615</name>
</gene>
<keyword evidence="4" id="KW-1185">Reference proteome</keyword>
<dbReference type="Pfam" id="PF01370">
    <property type="entry name" value="Epimerase"/>
    <property type="match status" value="1"/>
</dbReference>
<evidence type="ECO:0000259" key="2">
    <source>
        <dbReference type="Pfam" id="PF01370"/>
    </source>
</evidence>
<dbReference type="OrthoDB" id="9798632at2"/>
<dbReference type="GO" id="GO:0016020">
    <property type="term" value="C:membrane"/>
    <property type="evidence" value="ECO:0007669"/>
    <property type="project" value="UniProtKB-SubCell"/>
</dbReference>
<evidence type="ECO:0000313" key="3">
    <source>
        <dbReference type="EMBL" id="SIO03306.1"/>
    </source>
</evidence>
<accession>A0A1N6G6Y3</accession>